<dbReference type="PANTHER" id="PTHR15615:SF108">
    <property type="entry name" value="PROTEIN CNPPD1"/>
    <property type="match status" value="1"/>
</dbReference>
<accession>A0A7S0MS89</accession>
<evidence type="ECO:0000256" key="1">
    <source>
        <dbReference type="SAM" id="MobiDB-lite"/>
    </source>
</evidence>
<dbReference type="AlphaFoldDB" id="A0A7S0MS89"/>
<evidence type="ECO:0008006" key="3">
    <source>
        <dbReference type="Google" id="ProtNLM"/>
    </source>
</evidence>
<dbReference type="PANTHER" id="PTHR15615">
    <property type="match status" value="1"/>
</dbReference>
<gene>
    <name evidence="2" type="ORF">CCUR1050_LOCUS25019</name>
</gene>
<dbReference type="InterPro" id="IPR013922">
    <property type="entry name" value="Cyclin_PHO80-like"/>
</dbReference>
<proteinExistence type="predicted"/>
<dbReference type="InterPro" id="IPR036915">
    <property type="entry name" value="Cyclin-like_sf"/>
</dbReference>
<dbReference type="CDD" id="cd20558">
    <property type="entry name" value="CYCLIN_ScPCL7-like"/>
    <property type="match status" value="1"/>
</dbReference>
<feature type="compositionally biased region" description="Polar residues" evidence="1">
    <location>
        <begin position="259"/>
        <end position="273"/>
    </location>
</feature>
<dbReference type="Gene3D" id="1.10.472.10">
    <property type="entry name" value="Cyclin-like"/>
    <property type="match status" value="1"/>
</dbReference>
<dbReference type="Pfam" id="PF08613">
    <property type="entry name" value="Cyclin"/>
    <property type="match status" value="1"/>
</dbReference>
<protein>
    <recommendedName>
        <fullName evidence="3">Cyclin</fullName>
    </recommendedName>
</protein>
<dbReference type="EMBL" id="HBEZ01045387">
    <property type="protein sequence ID" value="CAD8647481.1"/>
    <property type="molecule type" value="Transcribed_RNA"/>
</dbReference>
<feature type="region of interest" description="Disordered" evidence="1">
    <location>
        <begin position="226"/>
        <end position="273"/>
    </location>
</feature>
<organism evidence="2">
    <name type="scientific">Cryptomonas curvata</name>
    <dbReference type="NCBI Taxonomy" id="233186"/>
    <lineage>
        <taxon>Eukaryota</taxon>
        <taxon>Cryptophyceae</taxon>
        <taxon>Cryptomonadales</taxon>
        <taxon>Cryptomonadaceae</taxon>
        <taxon>Cryptomonas</taxon>
    </lineage>
</organism>
<sequence>MSILEPLHTVPMEAGGLTMVELISALKKDALDQDKIVAIVADLIEKTVNRNDKMQRISPLELFEGDKAPVKASSYVKRIMKYGGLSPCCFIVGMIYLDRLKEIIPSLCLTSTNFQRLFLVSVMEAAKFLDDFYFSNKHWAEVGGITTEEINALELEFLFLLEFDVNVQRDEYDWYLKCLNMPRELHAVDNQGMFGFPERGHISTGNRSSSTIHSYAPNDRVLAGPNDRGLASSCDRATAGPNQPELDEEHLAEKPKVHSFSNVADASRHFSGT</sequence>
<dbReference type="SUPFAM" id="SSF47954">
    <property type="entry name" value="Cyclin-like"/>
    <property type="match status" value="1"/>
</dbReference>
<dbReference type="GO" id="GO:0019901">
    <property type="term" value="F:protein kinase binding"/>
    <property type="evidence" value="ECO:0007669"/>
    <property type="project" value="InterPro"/>
</dbReference>
<evidence type="ECO:0000313" key="2">
    <source>
        <dbReference type="EMBL" id="CAD8647481.1"/>
    </source>
</evidence>
<name>A0A7S0MS89_9CRYP</name>
<reference evidence="2" key="1">
    <citation type="submission" date="2021-01" db="EMBL/GenBank/DDBJ databases">
        <authorList>
            <person name="Corre E."/>
            <person name="Pelletier E."/>
            <person name="Niang G."/>
            <person name="Scheremetjew M."/>
            <person name="Finn R."/>
            <person name="Kale V."/>
            <person name="Holt S."/>
            <person name="Cochrane G."/>
            <person name="Meng A."/>
            <person name="Brown T."/>
            <person name="Cohen L."/>
        </authorList>
    </citation>
    <scope>NUCLEOTIDE SEQUENCE</scope>
    <source>
        <strain evidence="2">CCAP979/52</strain>
    </source>
</reference>